<gene>
    <name evidence="2" type="ORF">PFR001_LOCUS8429</name>
    <name evidence="3" type="ORF">PFR002_LOCUS7886</name>
</gene>
<comment type="caution">
    <text evidence="3">The sequence shown here is derived from an EMBL/GenBank/DDBJ whole genome shotgun (WGS) entry which is preliminary data.</text>
</comment>
<evidence type="ECO:0000313" key="3">
    <source>
        <dbReference type="EMBL" id="CAI5735796.1"/>
    </source>
</evidence>
<dbReference type="AlphaFoldDB" id="A0AAV0UFP5"/>
<name>A0AAV0UFP5_9STRA</name>
<evidence type="ECO:0000313" key="5">
    <source>
        <dbReference type="Proteomes" id="UP001159659"/>
    </source>
</evidence>
<dbReference type="EMBL" id="CAKLBC010001710">
    <property type="protein sequence ID" value="CAH0493282.1"/>
    <property type="molecule type" value="Genomic_DNA"/>
</dbReference>
<evidence type="ECO:0000256" key="1">
    <source>
        <dbReference type="SAM" id="Coils"/>
    </source>
</evidence>
<feature type="coiled-coil region" evidence="1">
    <location>
        <begin position="218"/>
        <end position="269"/>
    </location>
</feature>
<reference evidence="3" key="2">
    <citation type="submission" date="2022-12" db="EMBL/GenBank/DDBJ databases">
        <authorList>
            <person name="Webb A."/>
        </authorList>
    </citation>
    <scope>NUCLEOTIDE SEQUENCE</scope>
    <source>
        <strain evidence="3">Pf2</strain>
    </source>
</reference>
<evidence type="ECO:0000313" key="4">
    <source>
        <dbReference type="Proteomes" id="UP001157938"/>
    </source>
</evidence>
<protein>
    <submittedName>
        <fullName evidence="3">Uncharacterized protein</fullName>
    </submittedName>
</protein>
<keyword evidence="1" id="KW-0175">Coiled coil</keyword>
<organism evidence="3 5">
    <name type="scientific">Peronospora farinosa</name>
    <dbReference type="NCBI Taxonomy" id="134698"/>
    <lineage>
        <taxon>Eukaryota</taxon>
        <taxon>Sar</taxon>
        <taxon>Stramenopiles</taxon>
        <taxon>Oomycota</taxon>
        <taxon>Peronosporomycetes</taxon>
        <taxon>Peronosporales</taxon>
        <taxon>Peronosporaceae</taxon>
        <taxon>Peronospora</taxon>
    </lineage>
</organism>
<reference evidence="2 4" key="1">
    <citation type="submission" date="2021-11" db="EMBL/GenBank/DDBJ databases">
        <authorList>
            <person name="Islam A."/>
            <person name="Islam S."/>
            <person name="Flora M.S."/>
            <person name="Rahman M."/>
            <person name="Ziaur R.M."/>
            <person name="Epstein J.H."/>
            <person name="Hassan M."/>
            <person name="Klassen M."/>
            <person name="Woodard K."/>
            <person name="Webb A."/>
            <person name="Webby R.J."/>
            <person name="El Zowalaty M.E."/>
        </authorList>
    </citation>
    <scope>NUCLEOTIDE SEQUENCE [LARGE SCALE GENOMIC DNA]</scope>
    <source>
        <strain evidence="2">Pf1</strain>
    </source>
</reference>
<proteinExistence type="predicted"/>
<feature type="coiled-coil region" evidence="1">
    <location>
        <begin position="2"/>
        <end position="29"/>
    </location>
</feature>
<dbReference type="EMBL" id="CANTFK010000978">
    <property type="protein sequence ID" value="CAI5735796.1"/>
    <property type="molecule type" value="Genomic_DNA"/>
</dbReference>
<feature type="coiled-coil region" evidence="1">
    <location>
        <begin position="313"/>
        <end position="392"/>
    </location>
</feature>
<dbReference type="Proteomes" id="UP001157938">
    <property type="component" value="Unassembled WGS sequence"/>
</dbReference>
<dbReference type="Proteomes" id="UP001159659">
    <property type="component" value="Unassembled WGS sequence"/>
</dbReference>
<evidence type="ECO:0000313" key="2">
    <source>
        <dbReference type="EMBL" id="CAH0493282.1"/>
    </source>
</evidence>
<keyword evidence="4" id="KW-1185">Reference proteome</keyword>
<sequence length="546" mass="64019">MTEMVRDENRQLLQDRDILENKNKSLCNDFIQTHASQRDLKEDDKTWMYRDVTTREGESKDVRNTVLYSKQTTIEVDNLLQSCKLWQDTLASWSHELARKVKQRELYEVKDVVKNLVTKVEIKTLQDELKINQMELHWAFWLQNDAVNGLKEIYKDAQDTDVFEAMEKQLMNDRVVELETQLGQKRALEKEKEMELSSLRADQEQLIQSSRAVLHKEFETLVAVKKAMDAELKQLKEKVKEQTQMLAYVDEERANLQLHDQKLVEETRQLREDMETRELKAMQQYVTQEEEIKKLHDMLQVGKNREAETTAALARAEQMMKQRKEELKILYMKFSSAMDSVSEKTMRLEELEQELKNLQGNRNRNEQLEKQVAQLQQEKAELSAARHCEKNDMSEELVIVQKQLMESKELASQQKELTSKLQCEITVLKSQNEALKKQQVKQEHQSVGQPSKECDNRNIDIDSDLVVHVAEKEALQMFVQRYYPVAEEKCSRLFEKVSKLELQFKQTQDQTKEACSLLRMCTQIDACDESVRASLLDVMATLEGLT</sequence>
<accession>A0AAV0UFP5</accession>